<evidence type="ECO:0000313" key="3">
    <source>
        <dbReference type="Proteomes" id="UP000031670"/>
    </source>
</evidence>
<dbReference type="Proteomes" id="UP000031670">
    <property type="component" value="Unassembled WGS sequence"/>
</dbReference>
<organism evidence="2 3">
    <name type="scientific">Vibrio ishigakensis</name>
    <dbReference type="NCBI Taxonomy" id="1481914"/>
    <lineage>
        <taxon>Bacteria</taxon>
        <taxon>Pseudomonadati</taxon>
        <taxon>Pseudomonadota</taxon>
        <taxon>Gammaproteobacteria</taxon>
        <taxon>Vibrionales</taxon>
        <taxon>Vibrionaceae</taxon>
        <taxon>Vibrio</taxon>
    </lineage>
</organism>
<evidence type="ECO:0000256" key="1">
    <source>
        <dbReference type="SAM" id="MobiDB-lite"/>
    </source>
</evidence>
<proteinExistence type="predicted"/>
<dbReference type="EMBL" id="BBSA01000009">
    <property type="protein sequence ID" value="GAM63641.1"/>
    <property type="molecule type" value="Genomic_DNA"/>
</dbReference>
<sequence>MKSFKVALNKQTDPIEEFTEMLVSDASRRIDLKQFGFDKLHATTYLNNSRWEDEYEINQSSITGHSESDLYTGMSNAQRQVAEARAKRSSSEASRPSMGFDGRAVPGQMDAEERFGGVIDLGRGSWDSIG</sequence>
<name>A0A0B8PB81_9VIBR</name>
<accession>A0A0B8PB81</accession>
<comment type="caution">
    <text evidence="2">The sequence shown here is derived from an EMBL/GenBank/DDBJ whole genome shotgun (WGS) entry which is preliminary data.</text>
</comment>
<dbReference type="AlphaFoldDB" id="A0A0B8PB81"/>
<protein>
    <submittedName>
        <fullName evidence="2">Uncharacterized protein</fullName>
    </submittedName>
</protein>
<evidence type="ECO:0000313" key="2">
    <source>
        <dbReference type="EMBL" id="GAM63641.1"/>
    </source>
</evidence>
<gene>
    <name evidence="2" type="ORF">JCM19232_2621</name>
</gene>
<reference evidence="2 3" key="2">
    <citation type="submission" date="2015-01" db="EMBL/GenBank/DDBJ databases">
        <authorList>
            <consortium name="NBRP consortium"/>
            <person name="Sawabe T."/>
            <person name="Meirelles P."/>
            <person name="Feng G."/>
            <person name="Sayaka M."/>
            <person name="Hattori M."/>
            <person name="Ohkuma M."/>
        </authorList>
    </citation>
    <scope>NUCLEOTIDE SEQUENCE [LARGE SCALE GENOMIC DNA]</scope>
    <source>
        <strain evidence="2 3">JCM19232</strain>
    </source>
</reference>
<feature type="region of interest" description="Disordered" evidence="1">
    <location>
        <begin position="74"/>
        <end position="130"/>
    </location>
</feature>
<reference evidence="2 3" key="1">
    <citation type="submission" date="2015-01" db="EMBL/GenBank/DDBJ databases">
        <title>Vibrio sp. C5 JCM 19232 whole genome shotgun sequence.</title>
        <authorList>
            <person name="Sawabe T."/>
            <person name="Meirelles P."/>
            <person name="Feng G."/>
            <person name="Sayaka M."/>
            <person name="Hattori M."/>
            <person name="Ohkuma M."/>
        </authorList>
    </citation>
    <scope>NUCLEOTIDE SEQUENCE [LARGE SCALE GENOMIC DNA]</scope>
    <source>
        <strain evidence="2 3">JCM19232</strain>
    </source>
</reference>